<proteinExistence type="predicted"/>
<dbReference type="SMART" id="SM00504">
    <property type="entry name" value="Ubox"/>
    <property type="match status" value="1"/>
</dbReference>
<evidence type="ECO:0000259" key="6">
    <source>
        <dbReference type="PROSITE" id="PS51698"/>
    </source>
</evidence>
<evidence type="ECO:0000256" key="3">
    <source>
        <dbReference type="ARBA" id="ARBA00022737"/>
    </source>
</evidence>
<dbReference type="SUPFAM" id="SSF48452">
    <property type="entry name" value="TPR-like"/>
    <property type="match status" value="1"/>
</dbReference>
<dbReference type="Gene3D" id="1.25.40.10">
    <property type="entry name" value="Tetratricopeptide repeat domain"/>
    <property type="match status" value="1"/>
</dbReference>
<comment type="catalytic activity">
    <reaction evidence="1">
        <text>S-ubiquitinyl-[E2 ubiquitin-conjugating enzyme]-L-cysteine + [acceptor protein]-L-lysine = [E2 ubiquitin-conjugating enzyme]-L-cysteine + N(6)-ubiquitinyl-[acceptor protein]-L-lysine.</text>
        <dbReference type="EC" id="2.3.2.27"/>
    </reaction>
</comment>
<sequence>MNPQALRLKEEGNALFAKRNYAGAESCYSQASVPPPLLPDHRGAAATGKARNLVIDPAMTSLYTNRAMCRFNMKDYDGVIADCDVCLGLDGENIKANYFKSKALAELGDTETATAHAQRAYDICRRTDDRKSLDMTHTWVLNCKSEWWRVRERRRKREAQDLEREVLELLARDRDETLGTVPEGDEFERKAVWEESEKKAEQLRSIFERARKDDDREREVPPWLVDDISFNVMVDPVITSSGRSYDRAAIQAAIHANAVDPVTREPLTKEELRPNIVLRQACDWFLENNGWAYDW</sequence>
<evidence type="ECO:0000256" key="2">
    <source>
        <dbReference type="ARBA" id="ARBA00022679"/>
    </source>
</evidence>
<dbReference type="PANTHER" id="PTHR46803:SF2">
    <property type="entry name" value="E3 UBIQUITIN-PROTEIN LIGASE CHIP"/>
    <property type="match status" value="1"/>
</dbReference>
<keyword evidence="3" id="KW-0677">Repeat</keyword>
<evidence type="ECO:0000313" key="7">
    <source>
        <dbReference type="EMBL" id="VUC33333.1"/>
    </source>
</evidence>
<dbReference type="PANTHER" id="PTHR46803">
    <property type="entry name" value="E3 UBIQUITIN-PROTEIN LIGASE CHIP"/>
    <property type="match status" value="1"/>
</dbReference>
<evidence type="ECO:0000256" key="4">
    <source>
        <dbReference type="ARBA" id="ARBA00022786"/>
    </source>
</evidence>
<dbReference type="InterPro" id="IPR013083">
    <property type="entry name" value="Znf_RING/FYVE/PHD"/>
</dbReference>
<evidence type="ECO:0000313" key="8">
    <source>
        <dbReference type="Proteomes" id="UP000766486"/>
    </source>
</evidence>
<gene>
    <name evidence="7" type="ORF">CLO192961_LOCUS346717</name>
</gene>
<feature type="domain" description="U-box" evidence="6">
    <location>
        <begin position="219"/>
        <end position="292"/>
    </location>
</feature>
<keyword evidence="4" id="KW-0833">Ubl conjugation pathway</keyword>
<reference evidence="7 8" key="1">
    <citation type="submission" date="2019-06" db="EMBL/GenBank/DDBJ databases">
        <authorList>
            <person name="Broberg M."/>
        </authorList>
    </citation>
    <scope>NUCLEOTIDE SEQUENCE [LARGE SCALE GENOMIC DNA]</scope>
</reference>
<keyword evidence="5" id="KW-0413">Isomerase</keyword>
<dbReference type="InterPro" id="IPR003613">
    <property type="entry name" value="Ubox_domain"/>
</dbReference>
<dbReference type="PROSITE" id="PS51698">
    <property type="entry name" value="U_BOX"/>
    <property type="match status" value="1"/>
</dbReference>
<accession>A0ABY6UPR1</accession>
<dbReference type="InterPro" id="IPR011990">
    <property type="entry name" value="TPR-like_helical_dom_sf"/>
</dbReference>
<keyword evidence="2" id="KW-0808">Transferase</keyword>
<organism evidence="7 8">
    <name type="scientific">Bionectria ochroleuca</name>
    <name type="common">Gliocladium roseum</name>
    <dbReference type="NCBI Taxonomy" id="29856"/>
    <lineage>
        <taxon>Eukaryota</taxon>
        <taxon>Fungi</taxon>
        <taxon>Dikarya</taxon>
        <taxon>Ascomycota</taxon>
        <taxon>Pezizomycotina</taxon>
        <taxon>Sordariomycetes</taxon>
        <taxon>Hypocreomycetidae</taxon>
        <taxon>Hypocreales</taxon>
        <taxon>Bionectriaceae</taxon>
        <taxon>Clonostachys</taxon>
    </lineage>
</organism>
<evidence type="ECO:0000256" key="5">
    <source>
        <dbReference type="ARBA" id="ARBA00023110"/>
    </source>
</evidence>
<dbReference type="Pfam" id="PF04564">
    <property type="entry name" value="U-box"/>
    <property type="match status" value="1"/>
</dbReference>
<dbReference type="EMBL" id="CABFNS010000862">
    <property type="protein sequence ID" value="VUC33333.1"/>
    <property type="molecule type" value="Genomic_DNA"/>
</dbReference>
<evidence type="ECO:0000256" key="1">
    <source>
        <dbReference type="ARBA" id="ARBA00000900"/>
    </source>
</evidence>
<dbReference type="Gene3D" id="3.30.40.10">
    <property type="entry name" value="Zinc/RING finger domain, C3HC4 (zinc finger)"/>
    <property type="match status" value="1"/>
</dbReference>
<protein>
    <recommendedName>
        <fullName evidence="6">U-box domain-containing protein</fullName>
    </recommendedName>
</protein>
<name>A0ABY6UPR1_BIOOC</name>
<keyword evidence="8" id="KW-1185">Reference proteome</keyword>
<dbReference type="Proteomes" id="UP000766486">
    <property type="component" value="Unassembled WGS sequence"/>
</dbReference>
<comment type="caution">
    <text evidence="7">The sequence shown here is derived from an EMBL/GenBank/DDBJ whole genome shotgun (WGS) entry which is preliminary data.</text>
</comment>
<keyword evidence="5" id="KW-0697">Rotamase</keyword>
<dbReference type="SUPFAM" id="SSF57850">
    <property type="entry name" value="RING/U-box"/>
    <property type="match status" value="1"/>
</dbReference>